<feature type="domain" description="BTB" evidence="1">
    <location>
        <begin position="65"/>
        <end position="121"/>
    </location>
</feature>
<proteinExistence type="predicted"/>
<dbReference type="WBParaSite" id="Pan_g19720.t1">
    <property type="protein sequence ID" value="Pan_g19720.t1"/>
    <property type="gene ID" value="Pan_g19720"/>
</dbReference>
<dbReference type="Gene3D" id="3.30.710.10">
    <property type="entry name" value="Potassium Channel Kv1.1, Chain A"/>
    <property type="match status" value="1"/>
</dbReference>
<evidence type="ECO:0000313" key="3">
    <source>
        <dbReference type="WBParaSite" id="Pan_g19720.t1"/>
    </source>
</evidence>
<dbReference type="InterPro" id="IPR000210">
    <property type="entry name" value="BTB/POZ_dom"/>
</dbReference>
<dbReference type="Pfam" id="PF00651">
    <property type="entry name" value="BTB"/>
    <property type="match status" value="1"/>
</dbReference>
<evidence type="ECO:0000259" key="1">
    <source>
        <dbReference type="PROSITE" id="PS50097"/>
    </source>
</evidence>
<dbReference type="SUPFAM" id="SSF54695">
    <property type="entry name" value="POZ domain"/>
    <property type="match status" value="1"/>
</dbReference>
<organism evidence="2 3">
    <name type="scientific">Panagrellus redivivus</name>
    <name type="common">Microworm</name>
    <dbReference type="NCBI Taxonomy" id="6233"/>
    <lineage>
        <taxon>Eukaryota</taxon>
        <taxon>Metazoa</taxon>
        <taxon>Ecdysozoa</taxon>
        <taxon>Nematoda</taxon>
        <taxon>Chromadorea</taxon>
        <taxon>Rhabditida</taxon>
        <taxon>Tylenchina</taxon>
        <taxon>Panagrolaimomorpha</taxon>
        <taxon>Panagrolaimoidea</taxon>
        <taxon>Panagrolaimidae</taxon>
        <taxon>Panagrellus</taxon>
    </lineage>
</organism>
<dbReference type="CDD" id="cd18186">
    <property type="entry name" value="BTB_POZ_ZBTB_KLHL-like"/>
    <property type="match status" value="1"/>
</dbReference>
<keyword evidence="2" id="KW-1185">Reference proteome</keyword>
<dbReference type="PROSITE" id="PS50097">
    <property type="entry name" value="BTB"/>
    <property type="match status" value="1"/>
</dbReference>
<name>A0A7E4VDU7_PANRE</name>
<reference evidence="3" key="2">
    <citation type="submission" date="2020-10" db="UniProtKB">
        <authorList>
            <consortium name="WormBaseParasite"/>
        </authorList>
    </citation>
    <scope>IDENTIFICATION</scope>
</reference>
<dbReference type="SMART" id="SM00225">
    <property type="entry name" value="BTB"/>
    <property type="match status" value="1"/>
</dbReference>
<accession>A0A7E4VDU7</accession>
<evidence type="ECO:0000313" key="2">
    <source>
        <dbReference type="Proteomes" id="UP000492821"/>
    </source>
</evidence>
<dbReference type="AlphaFoldDB" id="A0A7E4VDU7"/>
<dbReference type="Proteomes" id="UP000492821">
    <property type="component" value="Unassembled WGS sequence"/>
</dbReference>
<reference evidence="2" key="1">
    <citation type="journal article" date="2013" name="Genetics">
        <title>The draft genome and transcriptome of Panagrellus redivivus are shaped by the harsh demands of a free-living lifestyle.</title>
        <authorList>
            <person name="Srinivasan J."/>
            <person name="Dillman A.R."/>
            <person name="Macchietto M.G."/>
            <person name="Heikkinen L."/>
            <person name="Lakso M."/>
            <person name="Fracchia K.M."/>
            <person name="Antoshechkin I."/>
            <person name="Mortazavi A."/>
            <person name="Wong G."/>
            <person name="Sternberg P.W."/>
        </authorList>
    </citation>
    <scope>NUCLEOTIDE SEQUENCE [LARGE SCALE GENOMIC DNA]</scope>
    <source>
        <strain evidence="2">MT8872</strain>
    </source>
</reference>
<protein>
    <submittedName>
        <fullName evidence="3">BTB domain-containing protein</fullName>
    </submittedName>
</protein>
<sequence length="155" mass="17776">MFSLRCGRKTFEFGPCHVGINGTFLRGFYPDDERINVIATFEGLAEPVKVPNYNDMLLNAPHYPPDTDIVVGESTLKVHRHFLCMISSVFHAYFTHDSKEAQTGELQIDDFEFQTVKNVVDHCQGRDIPDLSLQEAFDLLRFADKKHSKRPWKTA</sequence>
<dbReference type="InterPro" id="IPR011333">
    <property type="entry name" value="SKP1/BTB/POZ_sf"/>
</dbReference>